<dbReference type="InterPro" id="IPR020892">
    <property type="entry name" value="Cyclophilin-type_PPIase_CS"/>
</dbReference>
<protein>
    <recommendedName>
        <fullName evidence="4">Peptidyl-prolyl cis-trans isomerase</fullName>
        <shortName evidence="4">PPIase</shortName>
        <ecNumber evidence="4">5.2.1.8</ecNumber>
    </recommendedName>
</protein>
<dbReference type="RefSeq" id="WP_191155652.1">
    <property type="nucleotide sequence ID" value="NZ_JACWUN010000009.1"/>
</dbReference>
<comment type="similarity">
    <text evidence="1 4">Belongs to the cyclophilin-type PPIase family.</text>
</comment>
<dbReference type="Pfam" id="PF00160">
    <property type="entry name" value="Pro_isomerase"/>
    <property type="match status" value="1"/>
</dbReference>
<dbReference type="EMBL" id="JACWUN010000009">
    <property type="protein sequence ID" value="MBD1400760.1"/>
    <property type="molecule type" value="Genomic_DNA"/>
</dbReference>
<dbReference type="PANTHER" id="PTHR43246">
    <property type="entry name" value="PEPTIDYL-PROLYL CIS-TRANS ISOMERASE CYP38, CHLOROPLASTIC"/>
    <property type="match status" value="1"/>
</dbReference>
<accession>A0A8J6QUU3</accession>
<comment type="function">
    <text evidence="4">PPIases accelerate the folding of proteins. It catalyzes the cis-trans isomerization of proline imidic peptide bonds in oligopeptides.</text>
</comment>
<comment type="caution">
    <text evidence="6">The sequence shown here is derived from an EMBL/GenBank/DDBJ whole genome shotgun (WGS) entry which is preliminary data.</text>
</comment>
<name>A0A8J6QUU3_9BACT</name>
<evidence type="ECO:0000313" key="7">
    <source>
        <dbReference type="Proteomes" id="UP000632828"/>
    </source>
</evidence>
<keyword evidence="2 4" id="KW-0697">Rotamase</keyword>
<gene>
    <name evidence="6" type="ORF">ICT70_08770</name>
</gene>
<dbReference type="CDD" id="cd01920">
    <property type="entry name" value="cyclophilin_EcCYP_like"/>
    <property type="match status" value="1"/>
</dbReference>
<evidence type="ECO:0000259" key="5">
    <source>
        <dbReference type="PROSITE" id="PS50072"/>
    </source>
</evidence>
<dbReference type="SUPFAM" id="SSF50891">
    <property type="entry name" value="Cyclophilin-like"/>
    <property type="match status" value="1"/>
</dbReference>
<dbReference type="GO" id="GO:0006457">
    <property type="term" value="P:protein folding"/>
    <property type="evidence" value="ECO:0007669"/>
    <property type="project" value="InterPro"/>
</dbReference>
<keyword evidence="3 4" id="KW-0413">Isomerase</keyword>
<feature type="domain" description="PPIase cyclophilin-type" evidence="5">
    <location>
        <begin position="31"/>
        <end position="185"/>
    </location>
</feature>
<dbReference type="InterPro" id="IPR029000">
    <property type="entry name" value="Cyclophilin-like_dom_sf"/>
</dbReference>
<organism evidence="6 7">
    <name type="scientific">Pelovirga terrestris</name>
    <dbReference type="NCBI Taxonomy" id="2771352"/>
    <lineage>
        <taxon>Bacteria</taxon>
        <taxon>Pseudomonadati</taxon>
        <taxon>Thermodesulfobacteriota</taxon>
        <taxon>Desulfuromonadia</taxon>
        <taxon>Geobacterales</taxon>
        <taxon>Geobacteraceae</taxon>
        <taxon>Pelovirga</taxon>
    </lineage>
</organism>
<dbReference type="InterPro" id="IPR044665">
    <property type="entry name" value="E_coli_cyclophilin_A-like"/>
</dbReference>
<dbReference type="InterPro" id="IPR002130">
    <property type="entry name" value="Cyclophilin-type_PPIase_dom"/>
</dbReference>
<dbReference type="AlphaFoldDB" id="A0A8J6QUU3"/>
<comment type="catalytic activity">
    <reaction evidence="4">
        <text>[protein]-peptidylproline (omega=180) = [protein]-peptidylproline (omega=0)</text>
        <dbReference type="Rhea" id="RHEA:16237"/>
        <dbReference type="Rhea" id="RHEA-COMP:10747"/>
        <dbReference type="Rhea" id="RHEA-COMP:10748"/>
        <dbReference type="ChEBI" id="CHEBI:83833"/>
        <dbReference type="ChEBI" id="CHEBI:83834"/>
        <dbReference type="EC" id="5.2.1.8"/>
    </reaction>
</comment>
<dbReference type="PRINTS" id="PR00153">
    <property type="entry name" value="CSAPPISMRASE"/>
</dbReference>
<evidence type="ECO:0000256" key="1">
    <source>
        <dbReference type="ARBA" id="ARBA00007365"/>
    </source>
</evidence>
<dbReference type="GO" id="GO:0003755">
    <property type="term" value="F:peptidyl-prolyl cis-trans isomerase activity"/>
    <property type="evidence" value="ECO:0007669"/>
    <property type="project" value="UniProtKB-UniRule"/>
</dbReference>
<dbReference type="PROSITE" id="PS50072">
    <property type="entry name" value="CSA_PPIASE_2"/>
    <property type="match status" value="1"/>
</dbReference>
<keyword evidence="7" id="KW-1185">Reference proteome</keyword>
<evidence type="ECO:0000256" key="3">
    <source>
        <dbReference type="ARBA" id="ARBA00023235"/>
    </source>
</evidence>
<sequence length="189" mass="21328">MRILIILLLLIWWGTGTLIAATLVEMKTSHGTIQVELYPEKAPVTVENFLAYVDRGFYDGTIFHRIISGFMIQGGGFDKNDRRKETAAPIVNEADNGLKNHTGSLAMARTNQVNSATSQFFINLTDNDFLNHRGRSPNAFGYAVFGQVIGGMEVVETIARQRTYKRNNLFQDYPEQQIVIESIRRIDTL</sequence>
<dbReference type="Gene3D" id="2.40.100.10">
    <property type="entry name" value="Cyclophilin-like"/>
    <property type="match status" value="1"/>
</dbReference>
<evidence type="ECO:0000256" key="4">
    <source>
        <dbReference type="RuleBase" id="RU363019"/>
    </source>
</evidence>
<evidence type="ECO:0000256" key="2">
    <source>
        <dbReference type="ARBA" id="ARBA00023110"/>
    </source>
</evidence>
<evidence type="ECO:0000313" key="6">
    <source>
        <dbReference type="EMBL" id="MBD1400760.1"/>
    </source>
</evidence>
<proteinExistence type="inferred from homology"/>
<dbReference type="Proteomes" id="UP000632828">
    <property type="component" value="Unassembled WGS sequence"/>
</dbReference>
<reference evidence="6" key="1">
    <citation type="submission" date="2020-09" db="EMBL/GenBank/DDBJ databases">
        <title>Pelobacter alkaliphilus sp. nov., a novel anaerobic arsenate-reducing bacterium from terrestrial mud volcano.</title>
        <authorList>
            <person name="Khomyakova M.A."/>
            <person name="Merkel A.Y."/>
            <person name="Slobodkin A.I."/>
        </authorList>
    </citation>
    <scope>NUCLEOTIDE SEQUENCE</scope>
    <source>
        <strain evidence="6">M08fum</strain>
    </source>
</reference>
<dbReference type="PROSITE" id="PS00170">
    <property type="entry name" value="CSA_PPIASE_1"/>
    <property type="match status" value="1"/>
</dbReference>
<dbReference type="EC" id="5.2.1.8" evidence="4"/>